<dbReference type="PANTHER" id="PTHR43833:SF7">
    <property type="entry name" value="KTR SYSTEM POTASSIUM UPTAKE PROTEIN C"/>
    <property type="match status" value="1"/>
</dbReference>
<dbReference type="EMBL" id="QFGA01000001">
    <property type="protein sequence ID" value="TEB07402.1"/>
    <property type="molecule type" value="Genomic_DNA"/>
</dbReference>
<feature type="domain" description="RCK C-terminal" evidence="2">
    <location>
        <begin position="134"/>
        <end position="216"/>
    </location>
</feature>
<reference evidence="3 4" key="1">
    <citation type="journal article" date="2018" name="Environ. Microbiol.">
        <title>Novel energy conservation strategies and behaviour of Pelotomaculum schinkii driving syntrophic propionate catabolism.</title>
        <authorList>
            <person name="Hidalgo-Ahumada C.A.P."/>
            <person name="Nobu M.K."/>
            <person name="Narihiro T."/>
            <person name="Tamaki H."/>
            <person name="Liu W.T."/>
            <person name="Kamagata Y."/>
            <person name="Stams A.J.M."/>
            <person name="Imachi H."/>
            <person name="Sousa D.Z."/>
        </authorList>
    </citation>
    <scope>NUCLEOTIDE SEQUENCE [LARGE SCALE GENOMIC DNA]</scope>
    <source>
        <strain evidence="3 4">HH</strain>
    </source>
</reference>
<evidence type="ECO:0000313" key="3">
    <source>
        <dbReference type="EMBL" id="TEB07402.1"/>
    </source>
</evidence>
<dbReference type="PROSITE" id="PS51202">
    <property type="entry name" value="RCK_C"/>
    <property type="match status" value="1"/>
</dbReference>
<sequence length="216" mass="23701">MKKQIAVIGLGRFGISLIEELTLLGYDVLAIDNDSEKVNSVVNTCTHAVQADAMDEQALKSLGIRNFDVVVVSIGEDVQANILAAIILQELGVKKVVAKAKNNLHGKVLEKIGATVIFPERDMGKRLARMLVSQNIMDHIELSPHYSIMEFRAPEIYIGKTLDQLGVRKMMGITILAIKRGEQIIVAPRAAQVIDRGDVLVAVGKNADLKKLYDME</sequence>
<dbReference type="Gene3D" id="3.40.50.720">
    <property type="entry name" value="NAD(P)-binding Rossmann-like Domain"/>
    <property type="match status" value="1"/>
</dbReference>
<comment type="caution">
    <text evidence="3">The sequence shown here is derived from an EMBL/GenBank/DDBJ whole genome shotgun (WGS) entry which is preliminary data.</text>
</comment>
<dbReference type="AlphaFoldDB" id="A0A4Y7RFB0"/>
<feature type="domain" description="RCK N-terminal" evidence="1">
    <location>
        <begin position="2"/>
        <end position="118"/>
    </location>
</feature>
<dbReference type="SUPFAM" id="SSF116726">
    <property type="entry name" value="TrkA C-terminal domain-like"/>
    <property type="match status" value="1"/>
</dbReference>
<proteinExistence type="predicted"/>
<dbReference type="Gene3D" id="3.30.70.1450">
    <property type="entry name" value="Regulator of K+ conductance, C-terminal domain"/>
    <property type="match status" value="1"/>
</dbReference>
<name>A0A4Y7RFB0_9FIRM</name>
<dbReference type="PANTHER" id="PTHR43833">
    <property type="entry name" value="POTASSIUM CHANNEL PROTEIN 2-RELATED-RELATED"/>
    <property type="match status" value="1"/>
</dbReference>
<dbReference type="InterPro" id="IPR036721">
    <property type="entry name" value="RCK_C_sf"/>
</dbReference>
<dbReference type="GO" id="GO:0008324">
    <property type="term" value="F:monoatomic cation transmembrane transporter activity"/>
    <property type="evidence" value="ECO:0007669"/>
    <property type="project" value="InterPro"/>
</dbReference>
<gene>
    <name evidence="3" type="primary">ktrA</name>
    <name evidence="3" type="ORF">Psch_00953</name>
</gene>
<evidence type="ECO:0000259" key="2">
    <source>
        <dbReference type="PROSITE" id="PS51202"/>
    </source>
</evidence>
<dbReference type="Pfam" id="PF02080">
    <property type="entry name" value="TrkA_C"/>
    <property type="match status" value="1"/>
</dbReference>
<dbReference type="Pfam" id="PF02254">
    <property type="entry name" value="TrkA_N"/>
    <property type="match status" value="1"/>
</dbReference>
<dbReference type="Proteomes" id="UP000298324">
    <property type="component" value="Unassembled WGS sequence"/>
</dbReference>
<dbReference type="InterPro" id="IPR006037">
    <property type="entry name" value="RCK_C"/>
</dbReference>
<dbReference type="InterPro" id="IPR003148">
    <property type="entry name" value="RCK_N"/>
</dbReference>
<dbReference type="InterPro" id="IPR050721">
    <property type="entry name" value="Trk_Ktr_HKT_K-transport"/>
</dbReference>
<dbReference type="RefSeq" id="WP_190239300.1">
    <property type="nucleotide sequence ID" value="NZ_QFGA01000001.1"/>
</dbReference>
<keyword evidence="4" id="KW-1185">Reference proteome</keyword>
<dbReference type="InterPro" id="IPR036291">
    <property type="entry name" value="NAD(P)-bd_dom_sf"/>
</dbReference>
<dbReference type="PROSITE" id="PS51201">
    <property type="entry name" value="RCK_N"/>
    <property type="match status" value="1"/>
</dbReference>
<evidence type="ECO:0000313" key="4">
    <source>
        <dbReference type="Proteomes" id="UP000298324"/>
    </source>
</evidence>
<protein>
    <submittedName>
        <fullName evidence="3">Ktr system potassium uptake protein A</fullName>
    </submittedName>
</protein>
<organism evidence="3 4">
    <name type="scientific">Pelotomaculum schinkii</name>
    <dbReference type="NCBI Taxonomy" id="78350"/>
    <lineage>
        <taxon>Bacteria</taxon>
        <taxon>Bacillati</taxon>
        <taxon>Bacillota</taxon>
        <taxon>Clostridia</taxon>
        <taxon>Eubacteriales</taxon>
        <taxon>Desulfotomaculaceae</taxon>
        <taxon>Pelotomaculum</taxon>
    </lineage>
</organism>
<evidence type="ECO:0000259" key="1">
    <source>
        <dbReference type="PROSITE" id="PS51201"/>
    </source>
</evidence>
<dbReference type="SUPFAM" id="SSF51735">
    <property type="entry name" value="NAD(P)-binding Rossmann-fold domains"/>
    <property type="match status" value="1"/>
</dbReference>
<accession>A0A4Y7RFB0</accession>
<dbReference type="GO" id="GO:0006813">
    <property type="term" value="P:potassium ion transport"/>
    <property type="evidence" value="ECO:0007669"/>
    <property type="project" value="InterPro"/>
</dbReference>